<comment type="subcellular location">
    <subcellularLocation>
        <location evidence="1">Cell membrane</location>
        <topology evidence="1">Multi-pass membrane protein</topology>
    </subcellularLocation>
</comment>
<dbReference type="PROSITE" id="PS50850">
    <property type="entry name" value="MFS"/>
    <property type="match status" value="1"/>
</dbReference>
<feature type="transmembrane region" description="Helical" evidence="6">
    <location>
        <begin position="74"/>
        <end position="97"/>
    </location>
</feature>
<sequence length="397" mass="39531">MRRADTAATLASVVVLTGVQGIAPALPQIRDQFGLDDAETSLLTLGYLIAAACVAAPIAALADRLGERRVLVTSLVVFGLSGAVVAVTADFAVLVIVRTVQGAAFGVVLALTVGLTGKGLDTALLARAQSVRVMAMALAEVVLPIAAGALLGVASWRLAAALQLAAIPVAVVCAVALPGRPPRTAGASAGEHGLRPAVAALRTPFGAAVQVPGYARFLIKFTLLTYVPLLAADAFGMSPWSIGVVLSVTAVASILAAWLAAAALARHSTARVTLIGLLLAAMPFVVLPAAPAAGYLAVLVVITGLGDGILGVANNVSASMAAPDVGRSAFFGLTGSIRNLGKFSALAVVGGTTLVAPLGGALVLVGVLGVASTAAVPAIARGQSRPPPEPTPERSIE</sequence>
<gene>
    <name evidence="8" type="primary">sotB</name>
    <name evidence="8" type="ORF">AELLOGFF_05426</name>
</gene>
<dbReference type="RefSeq" id="WP_159233125.1">
    <property type="nucleotide sequence ID" value="NZ_CACSIP010000033.1"/>
</dbReference>
<dbReference type="InterPro" id="IPR011701">
    <property type="entry name" value="MFS"/>
</dbReference>
<organism evidence="8 9">
    <name type="scientific">Mycolicibacterium vanbaalenii</name>
    <name type="common">Mycobacterium vanbaalenii</name>
    <dbReference type="NCBI Taxonomy" id="110539"/>
    <lineage>
        <taxon>Bacteria</taxon>
        <taxon>Bacillati</taxon>
        <taxon>Actinomycetota</taxon>
        <taxon>Actinomycetes</taxon>
        <taxon>Mycobacteriales</taxon>
        <taxon>Mycobacteriaceae</taxon>
        <taxon>Mycolicibacterium</taxon>
    </lineage>
</organism>
<protein>
    <submittedName>
        <fullName evidence="8">Sugar efflux transporter</fullName>
    </submittedName>
</protein>
<reference evidence="8 9" key="1">
    <citation type="submission" date="2019-11" db="EMBL/GenBank/DDBJ databases">
        <authorList>
            <person name="Holert J."/>
        </authorList>
    </citation>
    <scope>NUCLEOTIDE SEQUENCE [LARGE SCALE GENOMIC DNA]</scope>
    <source>
        <strain evidence="8">BC8_1</strain>
    </source>
</reference>
<evidence type="ECO:0000313" key="8">
    <source>
        <dbReference type="EMBL" id="CAA0128098.1"/>
    </source>
</evidence>
<evidence type="ECO:0000256" key="5">
    <source>
        <dbReference type="ARBA" id="ARBA00023136"/>
    </source>
</evidence>
<dbReference type="Pfam" id="PF07690">
    <property type="entry name" value="MFS_1"/>
    <property type="match status" value="1"/>
</dbReference>
<feature type="transmembrane region" description="Helical" evidence="6">
    <location>
        <begin position="355"/>
        <end position="380"/>
    </location>
</feature>
<feature type="transmembrane region" description="Helical" evidence="6">
    <location>
        <begin position="133"/>
        <end position="154"/>
    </location>
</feature>
<accession>A0A5S9R4F3</accession>
<evidence type="ECO:0000259" key="7">
    <source>
        <dbReference type="PROSITE" id="PS50850"/>
    </source>
</evidence>
<dbReference type="AlphaFoldDB" id="A0A5S9R4F3"/>
<feature type="transmembrane region" description="Helical" evidence="6">
    <location>
        <begin position="45"/>
        <end position="62"/>
    </location>
</feature>
<evidence type="ECO:0000256" key="2">
    <source>
        <dbReference type="ARBA" id="ARBA00022475"/>
    </source>
</evidence>
<dbReference type="Proteomes" id="UP000430146">
    <property type="component" value="Unassembled WGS sequence"/>
</dbReference>
<dbReference type="PANTHER" id="PTHR43124">
    <property type="entry name" value="PURINE EFFLUX PUMP PBUE"/>
    <property type="match status" value="1"/>
</dbReference>
<evidence type="ECO:0000256" key="3">
    <source>
        <dbReference type="ARBA" id="ARBA00022692"/>
    </source>
</evidence>
<dbReference type="SUPFAM" id="SSF103473">
    <property type="entry name" value="MFS general substrate transporter"/>
    <property type="match status" value="1"/>
</dbReference>
<feature type="transmembrane region" description="Helical" evidence="6">
    <location>
        <begin position="217"/>
        <end position="236"/>
    </location>
</feature>
<evidence type="ECO:0000313" key="9">
    <source>
        <dbReference type="Proteomes" id="UP000430146"/>
    </source>
</evidence>
<proteinExistence type="predicted"/>
<feature type="transmembrane region" description="Helical" evidence="6">
    <location>
        <begin position="272"/>
        <end position="290"/>
    </location>
</feature>
<evidence type="ECO:0000256" key="6">
    <source>
        <dbReference type="SAM" id="Phobius"/>
    </source>
</evidence>
<keyword evidence="5 6" id="KW-0472">Membrane</keyword>
<dbReference type="InterPro" id="IPR036259">
    <property type="entry name" value="MFS_trans_sf"/>
</dbReference>
<feature type="transmembrane region" description="Helical" evidence="6">
    <location>
        <begin position="103"/>
        <end position="126"/>
    </location>
</feature>
<dbReference type="EMBL" id="CACSIP010000033">
    <property type="protein sequence ID" value="CAA0128098.1"/>
    <property type="molecule type" value="Genomic_DNA"/>
</dbReference>
<feature type="transmembrane region" description="Helical" evidence="6">
    <location>
        <begin position="160"/>
        <end position="177"/>
    </location>
</feature>
<evidence type="ECO:0000256" key="4">
    <source>
        <dbReference type="ARBA" id="ARBA00022989"/>
    </source>
</evidence>
<dbReference type="InterPro" id="IPR020846">
    <property type="entry name" value="MFS_dom"/>
</dbReference>
<feature type="transmembrane region" description="Helical" evidence="6">
    <location>
        <begin position="242"/>
        <end position="265"/>
    </location>
</feature>
<dbReference type="Gene3D" id="1.20.1250.20">
    <property type="entry name" value="MFS general substrate transporter like domains"/>
    <property type="match status" value="2"/>
</dbReference>
<keyword evidence="9" id="KW-1185">Reference proteome</keyword>
<name>A0A5S9R4F3_MYCVN</name>
<evidence type="ECO:0000256" key="1">
    <source>
        <dbReference type="ARBA" id="ARBA00004651"/>
    </source>
</evidence>
<dbReference type="GO" id="GO:0022857">
    <property type="term" value="F:transmembrane transporter activity"/>
    <property type="evidence" value="ECO:0007669"/>
    <property type="project" value="InterPro"/>
</dbReference>
<keyword evidence="2" id="KW-1003">Cell membrane</keyword>
<dbReference type="InterPro" id="IPR050189">
    <property type="entry name" value="MFS_Efflux_Transporters"/>
</dbReference>
<feature type="domain" description="Major facilitator superfamily (MFS) profile" evidence="7">
    <location>
        <begin position="1"/>
        <end position="384"/>
    </location>
</feature>
<dbReference type="GO" id="GO:0005886">
    <property type="term" value="C:plasma membrane"/>
    <property type="evidence" value="ECO:0007669"/>
    <property type="project" value="UniProtKB-SubCell"/>
</dbReference>
<keyword evidence="3 6" id="KW-0812">Transmembrane</keyword>
<dbReference type="OrthoDB" id="5178123at2"/>
<dbReference type="PANTHER" id="PTHR43124:SF3">
    <property type="entry name" value="CHLORAMPHENICOL EFFLUX PUMP RV0191"/>
    <property type="match status" value="1"/>
</dbReference>
<keyword evidence="4 6" id="KW-1133">Transmembrane helix</keyword>